<sequence length="244" mass="26458">MGKRIAVRKMSTTRTTYLHPNLLGKESEGSRRQQPGTQGTVEAEMATDLVVEKASTLGASTHPRLEETSSPGTEEQPPVTEAAGDKMCPPSKKKKVLKPEGSVSPKDACHKAKLIREGADRDLLQALKTTRQQEENLAAVKTELKDLQEAVESTLDLIPEEEDGEASLLERAKIAPGRLMQYVKDMAKAIVKSLLGILHAHMPRAELTVILKRPEGCTNKELAAAEGRIDDLATSYAGSLDLEG</sequence>
<proteinExistence type="predicted"/>
<evidence type="ECO:0000256" key="1">
    <source>
        <dbReference type="SAM" id="Coils"/>
    </source>
</evidence>
<protein>
    <submittedName>
        <fullName evidence="3">Uncharacterized protein</fullName>
    </submittedName>
</protein>
<keyword evidence="1" id="KW-0175">Coiled coil</keyword>
<feature type="coiled-coil region" evidence="1">
    <location>
        <begin position="130"/>
        <end position="157"/>
    </location>
</feature>
<gene>
    <name evidence="3" type="ORF">NCGR_LOCUS40044</name>
</gene>
<accession>A0A811QIB6</accession>
<dbReference type="Proteomes" id="UP000604825">
    <property type="component" value="Unassembled WGS sequence"/>
</dbReference>
<reference evidence="3" key="1">
    <citation type="submission" date="2020-10" db="EMBL/GenBank/DDBJ databases">
        <authorList>
            <person name="Han B."/>
            <person name="Lu T."/>
            <person name="Zhao Q."/>
            <person name="Huang X."/>
            <person name="Zhao Y."/>
        </authorList>
    </citation>
    <scope>NUCLEOTIDE SEQUENCE</scope>
</reference>
<comment type="caution">
    <text evidence="3">The sequence shown here is derived from an EMBL/GenBank/DDBJ whole genome shotgun (WGS) entry which is preliminary data.</text>
</comment>
<dbReference type="EMBL" id="CAJGYO010000010">
    <property type="protein sequence ID" value="CAD6256538.1"/>
    <property type="molecule type" value="Genomic_DNA"/>
</dbReference>
<organism evidence="3 4">
    <name type="scientific">Miscanthus lutarioriparius</name>
    <dbReference type="NCBI Taxonomy" id="422564"/>
    <lineage>
        <taxon>Eukaryota</taxon>
        <taxon>Viridiplantae</taxon>
        <taxon>Streptophyta</taxon>
        <taxon>Embryophyta</taxon>
        <taxon>Tracheophyta</taxon>
        <taxon>Spermatophyta</taxon>
        <taxon>Magnoliopsida</taxon>
        <taxon>Liliopsida</taxon>
        <taxon>Poales</taxon>
        <taxon>Poaceae</taxon>
        <taxon>PACMAD clade</taxon>
        <taxon>Panicoideae</taxon>
        <taxon>Andropogonodae</taxon>
        <taxon>Andropogoneae</taxon>
        <taxon>Saccharinae</taxon>
        <taxon>Miscanthus</taxon>
    </lineage>
</organism>
<feature type="region of interest" description="Disordered" evidence="2">
    <location>
        <begin position="1"/>
        <end position="105"/>
    </location>
</feature>
<evidence type="ECO:0000256" key="2">
    <source>
        <dbReference type="SAM" id="MobiDB-lite"/>
    </source>
</evidence>
<evidence type="ECO:0000313" key="4">
    <source>
        <dbReference type="Proteomes" id="UP000604825"/>
    </source>
</evidence>
<evidence type="ECO:0000313" key="3">
    <source>
        <dbReference type="EMBL" id="CAD6256538.1"/>
    </source>
</evidence>
<keyword evidence="4" id="KW-1185">Reference proteome</keyword>
<name>A0A811QIB6_9POAL</name>
<dbReference type="AlphaFoldDB" id="A0A811QIB6"/>